<dbReference type="AlphaFoldDB" id="A0AA91T115"/>
<evidence type="ECO:0000313" key="6">
    <source>
        <dbReference type="Proteomes" id="UP000195602"/>
    </source>
</evidence>
<dbReference type="InterPro" id="IPR038274">
    <property type="entry name" value="Atg6/Beclin_C_sf"/>
</dbReference>
<dbReference type="Proteomes" id="UP000195602">
    <property type="component" value="Unassembled WGS sequence"/>
</dbReference>
<dbReference type="GO" id="GO:0000045">
    <property type="term" value="P:autophagosome assembly"/>
    <property type="evidence" value="ECO:0007669"/>
    <property type="project" value="TreeGrafter"/>
</dbReference>
<feature type="coiled-coil region" evidence="2">
    <location>
        <begin position="208"/>
        <end position="249"/>
    </location>
</feature>
<comment type="caution">
    <text evidence="5">The sequence shown here is derived from an EMBL/GenBank/DDBJ whole genome shotgun (WGS) entry which is preliminary data.</text>
</comment>
<sequence length="473" mass="53786">MSFHCQQCNAPIALDSSLESLTKGQMDILLRKSEKMNEIPKPKPTSYIPEDRLNLAIKALSLGNNDPHISLDFTDSEDSTSESKQTYVYVSDGETETDIARKDSNAGHISDPQEESELYGDGQLPEFSKVKSLSRVFSVLSSNQDVNFPMCLDCAQLLSENYKLKFDQSQREKEYYMTFLKKMKEREFSMDMTGDAMNTVMNDSINELRQLEQLQDSKLKELETLESTYSDLNTQLNSLSQELDNLNVGKLEEVAKLRNSLNLELSVKQNKFDKAKALYQKQLDYLDELRSLNIYTKLFSISFEDKWGRINGFRIGYKVPWPEINVALGQIVQLITFLQKQLSVNLHSYELIPLGSKSYILKDIVGSNDSTGNSPSKNHSVLPLFSSNEFTLGKLFNFNKLDVSMMALLDIVSQLELRLMNLDNELELPYKISAKHDSIGGKSIRVTSNGQWTEACRNLLIDLNWILAYVSAQ</sequence>
<evidence type="ECO:0000256" key="1">
    <source>
        <dbReference type="ARBA" id="ARBA00005965"/>
    </source>
</evidence>
<reference evidence="5 6" key="1">
    <citation type="submission" date="2017-04" db="EMBL/GenBank/DDBJ databases">
        <title>Draft genome of the yeast Clavispora lusitaniae type strain CBS 6936.</title>
        <authorList>
            <person name="Durrens P."/>
            <person name="Klopp C."/>
            <person name="Biteau N."/>
            <person name="Fitton-Ouhabi V."/>
            <person name="Dementhon K."/>
            <person name="Accoceberry I."/>
            <person name="Sherman D.J."/>
            <person name="Noel T."/>
        </authorList>
    </citation>
    <scope>NUCLEOTIDE SEQUENCE [LARGE SCALE GENOMIC DNA]</scope>
    <source>
        <strain evidence="5 6">CBS 6936</strain>
    </source>
</reference>
<dbReference type="EMBL" id="LYUB02000011">
    <property type="protein sequence ID" value="OVF07788.1"/>
    <property type="molecule type" value="Genomic_DNA"/>
</dbReference>
<organism evidence="5 6">
    <name type="scientific">Clavispora lusitaniae</name>
    <name type="common">Candida lusitaniae</name>
    <dbReference type="NCBI Taxonomy" id="36911"/>
    <lineage>
        <taxon>Eukaryota</taxon>
        <taxon>Fungi</taxon>
        <taxon>Dikarya</taxon>
        <taxon>Ascomycota</taxon>
        <taxon>Saccharomycotina</taxon>
        <taxon>Pichiomycetes</taxon>
        <taxon>Metschnikowiaceae</taxon>
        <taxon>Clavispora</taxon>
    </lineage>
</organism>
<dbReference type="InterPro" id="IPR040455">
    <property type="entry name" value="Atg6_BARA"/>
</dbReference>
<dbReference type="PANTHER" id="PTHR12768:SF4">
    <property type="entry name" value="BECLIN-1"/>
    <property type="match status" value="1"/>
</dbReference>
<dbReference type="Pfam" id="PF04111">
    <property type="entry name" value="APG6"/>
    <property type="match status" value="1"/>
</dbReference>
<dbReference type="KEGG" id="clus:A9F13_11g01298"/>
<dbReference type="GO" id="GO:0045324">
    <property type="term" value="P:late endosome to vacuole transport"/>
    <property type="evidence" value="ECO:0007669"/>
    <property type="project" value="TreeGrafter"/>
</dbReference>
<dbReference type="Pfam" id="PF17675">
    <property type="entry name" value="APG6_N"/>
    <property type="match status" value="1"/>
</dbReference>
<name>A0AA91T115_CLALS</name>
<evidence type="ECO:0000256" key="2">
    <source>
        <dbReference type="SAM" id="Coils"/>
    </source>
</evidence>
<feature type="domain" description="Atg6 BARA" evidence="3">
    <location>
        <begin position="289"/>
        <end position="471"/>
    </location>
</feature>
<dbReference type="InterPro" id="IPR007243">
    <property type="entry name" value="Atg6/Beclin"/>
</dbReference>
<feature type="domain" description="Atg6/beclin coiled-coil" evidence="4">
    <location>
        <begin position="149"/>
        <end position="285"/>
    </location>
</feature>
<dbReference type="GO" id="GO:0034271">
    <property type="term" value="C:phosphatidylinositol 3-kinase complex, class III, type I"/>
    <property type="evidence" value="ECO:0007669"/>
    <property type="project" value="TreeGrafter"/>
</dbReference>
<dbReference type="GO" id="GO:0000407">
    <property type="term" value="C:phagophore assembly site"/>
    <property type="evidence" value="ECO:0007669"/>
    <property type="project" value="TreeGrafter"/>
</dbReference>
<dbReference type="GO" id="GO:0043548">
    <property type="term" value="F:phosphatidylinositol 3-kinase binding"/>
    <property type="evidence" value="ECO:0007669"/>
    <property type="project" value="TreeGrafter"/>
</dbReference>
<evidence type="ECO:0000259" key="4">
    <source>
        <dbReference type="Pfam" id="PF17675"/>
    </source>
</evidence>
<dbReference type="GO" id="GO:0000423">
    <property type="term" value="P:mitophagy"/>
    <property type="evidence" value="ECO:0007669"/>
    <property type="project" value="TreeGrafter"/>
</dbReference>
<gene>
    <name evidence="5" type="ORF">A9F13_11g01298</name>
</gene>
<evidence type="ECO:0000313" key="5">
    <source>
        <dbReference type="EMBL" id="OVF07788.1"/>
    </source>
</evidence>
<accession>A0AA91T115</accession>
<proteinExistence type="inferred from homology"/>
<dbReference type="GO" id="GO:0034272">
    <property type="term" value="C:phosphatidylinositol 3-kinase complex, class III, type II"/>
    <property type="evidence" value="ECO:0007669"/>
    <property type="project" value="TreeGrafter"/>
</dbReference>
<comment type="similarity">
    <text evidence="1">Belongs to the beclin family.</text>
</comment>
<dbReference type="Gene3D" id="1.10.418.40">
    <property type="entry name" value="Autophagy protein 6/Beclin 1"/>
    <property type="match status" value="1"/>
</dbReference>
<dbReference type="InterPro" id="IPR041691">
    <property type="entry name" value="Atg6/beclin_CC"/>
</dbReference>
<dbReference type="GO" id="GO:0030674">
    <property type="term" value="F:protein-macromolecule adaptor activity"/>
    <property type="evidence" value="ECO:0007669"/>
    <property type="project" value="TreeGrafter"/>
</dbReference>
<protein>
    <submittedName>
        <fullName evidence="5">Beclin</fullName>
    </submittedName>
</protein>
<dbReference type="PANTHER" id="PTHR12768">
    <property type="entry name" value="BECLIN 1"/>
    <property type="match status" value="1"/>
</dbReference>
<dbReference type="GO" id="GO:0006995">
    <property type="term" value="P:cellular response to nitrogen starvation"/>
    <property type="evidence" value="ECO:0007669"/>
    <property type="project" value="TreeGrafter"/>
</dbReference>
<evidence type="ECO:0000259" key="3">
    <source>
        <dbReference type="Pfam" id="PF04111"/>
    </source>
</evidence>
<keyword evidence="2" id="KW-0175">Coiled coil</keyword>